<dbReference type="EMBL" id="JACOON010000004">
    <property type="protein sequence ID" value="MBC5648315.1"/>
    <property type="molecule type" value="Genomic_DNA"/>
</dbReference>
<dbReference type="RefSeq" id="WP_186857827.1">
    <property type="nucleotide sequence ID" value="NZ_JACOON010000004.1"/>
</dbReference>
<dbReference type="Gene3D" id="3.30.460.10">
    <property type="entry name" value="Beta Polymerase, domain 2"/>
    <property type="match status" value="1"/>
</dbReference>
<dbReference type="InterPro" id="IPR043519">
    <property type="entry name" value="NT_sf"/>
</dbReference>
<sequence>MTEHLIGSIAEELAALPFIQGIVLGGSRATGTAGPGSDIDIGIYYDKNRLDLKALNHAAQKLDDERREALVCPEGEWGDWVNCGGWLMTEGYRTDLILRETRRVRKCVGQCEQGMISANYQTGHPHAYLNVMYRGELAAARVLYSRDDDFLQLKKWAENYPDRLRHSLMDFFLFEARFSCSLAKEHAQEGDLYYVAGHLFRAVSALNQVLFAYNREYCLNEKKAAARIDTFPVKPAHYGRRVNGIFSLSEKSANESCIETEILIEETENLCGE</sequence>
<organism evidence="2 3">
    <name type="scientific">Christensenella tenuis</name>
    <dbReference type="NCBI Taxonomy" id="2763033"/>
    <lineage>
        <taxon>Bacteria</taxon>
        <taxon>Bacillati</taxon>
        <taxon>Bacillota</taxon>
        <taxon>Clostridia</taxon>
        <taxon>Christensenellales</taxon>
        <taxon>Christensenellaceae</taxon>
        <taxon>Christensenella</taxon>
    </lineage>
</organism>
<feature type="domain" description="Polymerase nucleotidyl transferase" evidence="1">
    <location>
        <begin position="10"/>
        <end position="63"/>
    </location>
</feature>
<dbReference type="SUPFAM" id="SSF81301">
    <property type="entry name" value="Nucleotidyltransferase"/>
    <property type="match status" value="1"/>
</dbReference>
<protein>
    <submittedName>
        <fullName evidence="2">Nucleotidyltransferase domain-containing protein</fullName>
    </submittedName>
</protein>
<comment type="caution">
    <text evidence="2">The sequence shown here is derived from an EMBL/GenBank/DDBJ whole genome shotgun (WGS) entry which is preliminary data.</text>
</comment>
<evidence type="ECO:0000313" key="2">
    <source>
        <dbReference type="EMBL" id="MBC5648315.1"/>
    </source>
</evidence>
<name>A0ABR7EEX4_9FIRM</name>
<accession>A0ABR7EEX4</accession>
<dbReference type="InterPro" id="IPR002934">
    <property type="entry name" value="Polymerase_NTP_transf_dom"/>
</dbReference>
<evidence type="ECO:0000313" key="3">
    <source>
        <dbReference type="Proteomes" id="UP000606889"/>
    </source>
</evidence>
<proteinExistence type="predicted"/>
<evidence type="ECO:0000259" key="1">
    <source>
        <dbReference type="Pfam" id="PF01909"/>
    </source>
</evidence>
<gene>
    <name evidence="2" type="ORF">H8S18_08200</name>
</gene>
<reference evidence="2 3" key="1">
    <citation type="submission" date="2020-08" db="EMBL/GenBank/DDBJ databases">
        <title>Genome public.</title>
        <authorList>
            <person name="Liu C."/>
            <person name="Sun Q."/>
        </authorList>
    </citation>
    <scope>NUCLEOTIDE SEQUENCE [LARGE SCALE GENOMIC DNA]</scope>
    <source>
        <strain evidence="2 3">NSJ-35</strain>
    </source>
</reference>
<dbReference type="Pfam" id="PF01909">
    <property type="entry name" value="NTP_transf_2"/>
    <property type="match status" value="1"/>
</dbReference>
<keyword evidence="3" id="KW-1185">Reference proteome</keyword>
<dbReference type="CDD" id="cd05403">
    <property type="entry name" value="NT_KNTase_like"/>
    <property type="match status" value="1"/>
</dbReference>
<dbReference type="Proteomes" id="UP000606889">
    <property type="component" value="Unassembled WGS sequence"/>
</dbReference>